<feature type="compositionally biased region" description="Polar residues" evidence="1">
    <location>
        <begin position="44"/>
        <end position="59"/>
    </location>
</feature>
<sequence>MQCNWFARASCFSRSFSSANAIKATPTSFTTCLASRTTLFHRQASSIPSHASPTPSPHQKLTPAKASRASANAIRIALENRDIESAFIVAHAVRASNGSLPAHEGTRKYVTDAAVTFPFAVPARLSMHALLHGLLRQGLVVKAYRHAQLMLQAGIPIRSKTLEIVIEESLAQGHQMQPLRNHEFFLRMKELLPSSHTKDLLHLHPSSAHNPGVRRAITILQAARNYKQARTDRMFGAVIRACLLQGELLAATLIFVAIVKDFAVKDALLKQLHLPTISETPDVEKLALNHFRNLRTVSPGRPGSHLLKDILTSISEVLSREVGDEEDKISRQVALQSLAFLAVILDLRQLPCEASPLIKALYSCPRADNEVWVLVDGRNKRVKAYDYFHAVLKRHIDSLPGYNLRDDASYIKGLKVLDRKLPDWSPSFRLTRPLSRESGNALLHYALRHRFSPLLGNKVIEYLEKDPKHTKVNAITYNTILTAGRVLRAPYMAEEALNAMRRSGNPRFDDRHPSLPVNMDRTDGERDTRFTRALKHLRQDRLKVPPLPNNAQITPDSYTIVAYISYLTATGRPHIVADALFEYLPELAAVSHPSWDNLSRRQVNILKRQSTNECLRRAVAYGPHVFVALLNALYKAGRTGLAERVWFLAKKAERRSWNPYLNRYHPPWVLPVEAYTIMIQVYSREAKKTPLMMAKTLQNESKQIHWSPRQNRFVVGWARYLYRIAEKRQKNLGLSQDEGGKLLSRSSVGRDSALGVYNGMLRAVYHVYASLKKVLRRRGLDEHMAKLDANLQLPAPDPRFFNAMLSITTYHPMMRRRRARTSPAHWRQHIRFANWLYAKFGIPRAFNNVHLKELAQDIVDAGHELPIGVQYLLVGRGGIAMRRGSNAEKQNETEDGNVYKTPWAFSRPSKQLPCGPFMLQTYKRSGLPLGRRPRRTKRYHVVRRGNTGI</sequence>
<name>A0ABR1K804_9AGAR</name>
<dbReference type="EMBL" id="JBANRG010000002">
    <property type="protein sequence ID" value="KAK7471183.1"/>
    <property type="molecule type" value="Genomic_DNA"/>
</dbReference>
<gene>
    <name evidence="2" type="ORF">VKT23_002593</name>
</gene>
<accession>A0ABR1K804</accession>
<keyword evidence="3" id="KW-1185">Reference proteome</keyword>
<organism evidence="2 3">
    <name type="scientific">Marasmiellus scandens</name>
    <dbReference type="NCBI Taxonomy" id="2682957"/>
    <lineage>
        <taxon>Eukaryota</taxon>
        <taxon>Fungi</taxon>
        <taxon>Dikarya</taxon>
        <taxon>Basidiomycota</taxon>
        <taxon>Agaricomycotina</taxon>
        <taxon>Agaricomycetes</taxon>
        <taxon>Agaricomycetidae</taxon>
        <taxon>Agaricales</taxon>
        <taxon>Marasmiineae</taxon>
        <taxon>Omphalotaceae</taxon>
        <taxon>Marasmiellus</taxon>
    </lineage>
</organism>
<reference evidence="2 3" key="1">
    <citation type="submission" date="2024-01" db="EMBL/GenBank/DDBJ databases">
        <title>A draft genome for the cacao thread blight pathogen Marasmiellus scandens.</title>
        <authorList>
            <person name="Baruah I.K."/>
            <person name="Leung J."/>
            <person name="Bukari Y."/>
            <person name="Amoako-Attah I."/>
            <person name="Meinhardt L.W."/>
            <person name="Bailey B.A."/>
            <person name="Cohen S.P."/>
        </authorList>
    </citation>
    <scope>NUCLEOTIDE SEQUENCE [LARGE SCALE GENOMIC DNA]</scope>
    <source>
        <strain evidence="2 3">GH-19</strain>
    </source>
</reference>
<evidence type="ECO:0000313" key="2">
    <source>
        <dbReference type="EMBL" id="KAK7471183.1"/>
    </source>
</evidence>
<evidence type="ECO:0000256" key="1">
    <source>
        <dbReference type="SAM" id="MobiDB-lite"/>
    </source>
</evidence>
<proteinExistence type="predicted"/>
<dbReference type="Proteomes" id="UP001498398">
    <property type="component" value="Unassembled WGS sequence"/>
</dbReference>
<comment type="caution">
    <text evidence="2">The sequence shown here is derived from an EMBL/GenBank/DDBJ whole genome shotgun (WGS) entry which is preliminary data.</text>
</comment>
<feature type="region of interest" description="Disordered" evidence="1">
    <location>
        <begin position="44"/>
        <end position="63"/>
    </location>
</feature>
<evidence type="ECO:0000313" key="3">
    <source>
        <dbReference type="Proteomes" id="UP001498398"/>
    </source>
</evidence>
<feature type="region of interest" description="Disordered" evidence="1">
    <location>
        <begin position="503"/>
        <end position="523"/>
    </location>
</feature>
<protein>
    <submittedName>
        <fullName evidence="2">Uncharacterized protein</fullName>
    </submittedName>
</protein>